<sequence>MTIEPEISDSDATRRAEAARARDAADNRERLVAIGQMCVAVILFSALDATAKVLVYPGGGFFEQTLPPAQVVWMRFTVHIVLAAMILGVSSGRSFLQARHPWLQLLRSCFMLGATFFNFQAVQYLQLSQTVSIFFAAPLLVAALSGPILGEWIGPRRLMAVVTGFIGVLIVTRPGTEGMHWAMLFSLGAAMSLTCYNIATRWLVGRDTTEVTFFYSALAGMVLFAPVGFSAWQMPESALQWGLLMVPGVLGMTGHYIYILAHRHVPAPIIAPYMYSQIVWMIGLGYLLFGDVPDVWTAVGASVIVASGLYLLHRSRDPMGRRR</sequence>
<feature type="domain" description="EamA" evidence="2">
    <location>
        <begin position="54"/>
        <end position="172"/>
    </location>
</feature>
<dbReference type="Pfam" id="PF00892">
    <property type="entry name" value="EamA"/>
    <property type="match status" value="2"/>
</dbReference>
<evidence type="ECO:0000256" key="1">
    <source>
        <dbReference type="SAM" id="Phobius"/>
    </source>
</evidence>
<proteinExistence type="predicted"/>
<dbReference type="RefSeq" id="WP_269333324.1">
    <property type="nucleotide sequence ID" value="NZ_JAMZFT010000003.1"/>
</dbReference>
<evidence type="ECO:0000259" key="2">
    <source>
        <dbReference type="Pfam" id="PF00892"/>
    </source>
</evidence>
<feature type="transmembrane region" description="Helical" evidence="1">
    <location>
        <begin position="31"/>
        <end position="51"/>
    </location>
</feature>
<keyword evidence="1" id="KW-1133">Transmembrane helix</keyword>
<feature type="transmembrane region" description="Helical" evidence="1">
    <location>
        <begin position="270"/>
        <end position="289"/>
    </location>
</feature>
<feature type="domain" description="EamA" evidence="2">
    <location>
        <begin position="181"/>
        <end position="307"/>
    </location>
</feature>
<dbReference type="PANTHER" id="PTHR22911:SF103">
    <property type="entry name" value="BLR2811 PROTEIN"/>
    <property type="match status" value="1"/>
</dbReference>
<accession>A0A9J6PB57</accession>
<protein>
    <submittedName>
        <fullName evidence="3">DMT family transporter</fullName>
    </submittedName>
</protein>
<feature type="transmembrane region" description="Helical" evidence="1">
    <location>
        <begin position="238"/>
        <end position="258"/>
    </location>
</feature>
<keyword evidence="4" id="KW-1185">Reference proteome</keyword>
<dbReference type="PANTHER" id="PTHR22911">
    <property type="entry name" value="ACYL-MALONYL CONDENSING ENZYME-RELATED"/>
    <property type="match status" value="1"/>
</dbReference>
<feature type="transmembrane region" description="Helical" evidence="1">
    <location>
        <begin position="211"/>
        <end position="232"/>
    </location>
</feature>
<feature type="transmembrane region" description="Helical" evidence="1">
    <location>
        <begin position="71"/>
        <end position="90"/>
    </location>
</feature>
<feature type="transmembrane region" description="Helical" evidence="1">
    <location>
        <begin position="158"/>
        <end position="175"/>
    </location>
</feature>
<dbReference type="Proteomes" id="UP001055804">
    <property type="component" value="Unassembled WGS sequence"/>
</dbReference>
<comment type="caution">
    <text evidence="3">The sequence shown here is derived from an EMBL/GenBank/DDBJ whole genome shotgun (WGS) entry which is preliminary data.</text>
</comment>
<name>A0A9J6PB57_9PROT</name>
<dbReference type="AlphaFoldDB" id="A0A9J6PB57"/>
<feature type="transmembrane region" description="Helical" evidence="1">
    <location>
        <begin position="127"/>
        <end position="146"/>
    </location>
</feature>
<gene>
    <name evidence="3" type="ORF">NJQ99_13115</name>
</gene>
<dbReference type="GO" id="GO:0016020">
    <property type="term" value="C:membrane"/>
    <property type="evidence" value="ECO:0007669"/>
    <property type="project" value="InterPro"/>
</dbReference>
<organism evidence="3 4">
    <name type="scientific">Futiania mangrovi</name>
    <dbReference type="NCBI Taxonomy" id="2959716"/>
    <lineage>
        <taxon>Bacteria</taxon>
        <taxon>Pseudomonadati</taxon>
        <taxon>Pseudomonadota</taxon>
        <taxon>Alphaproteobacteria</taxon>
        <taxon>Futianiales</taxon>
        <taxon>Futianiaceae</taxon>
        <taxon>Futiania</taxon>
    </lineage>
</organism>
<dbReference type="Gene3D" id="1.10.3730.20">
    <property type="match status" value="1"/>
</dbReference>
<dbReference type="SUPFAM" id="SSF103481">
    <property type="entry name" value="Multidrug resistance efflux transporter EmrE"/>
    <property type="match status" value="2"/>
</dbReference>
<dbReference type="InterPro" id="IPR037185">
    <property type="entry name" value="EmrE-like"/>
</dbReference>
<dbReference type="EMBL" id="JAMZFT010000003">
    <property type="protein sequence ID" value="MCP1337356.1"/>
    <property type="molecule type" value="Genomic_DNA"/>
</dbReference>
<feature type="transmembrane region" description="Helical" evidence="1">
    <location>
        <begin position="181"/>
        <end position="199"/>
    </location>
</feature>
<evidence type="ECO:0000313" key="3">
    <source>
        <dbReference type="EMBL" id="MCP1337356.1"/>
    </source>
</evidence>
<keyword evidence="1" id="KW-0812">Transmembrane</keyword>
<feature type="transmembrane region" description="Helical" evidence="1">
    <location>
        <begin position="295"/>
        <end position="313"/>
    </location>
</feature>
<dbReference type="InterPro" id="IPR000620">
    <property type="entry name" value="EamA_dom"/>
</dbReference>
<keyword evidence="1" id="KW-0472">Membrane</keyword>
<feature type="transmembrane region" description="Helical" evidence="1">
    <location>
        <begin position="102"/>
        <end position="121"/>
    </location>
</feature>
<evidence type="ECO:0000313" key="4">
    <source>
        <dbReference type="Proteomes" id="UP001055804"/>
    </source>
</evidence>
<reference evidence="3" key="1">
    <citation type="submission" date="2022-06" db="EMBL/GenBank/DDBJ databases">
        <title>Isolation and Genomics of Futiania mangrovii gen. nov., sp. nov., a Rare and Metabolically-versatile member in the Class Alphaproteobacteria.</title>
        <authorList>
            <person name="Liu L."/>
            <person name="Huang W.-C."/>
            <person name="Pan J."/>
            <person name="Li J."/>
            <person name="Huang Y."/>
            <person name="Du H."/>
            <person name="Liu Y."/>
            <person name="Li M."/>
        </authorList>
    </citation>
    <scope>NUCLEOTIDE SEQUENCE</scope>
    <source>
        <strain evidence="3">FT118</strain>
    </source>
</reference>